<organism>
    <name type="scientific">Pediculus humanus subsp. corporis</name>
    <name type="common">Body louse</name>
    <dbReference type="NCBI Taxonomy" id="121224"/>
    <lineage>
        <taxon>Eukaryota</taxon>
        <taxon>Metazoa</taxon>
        <taxon>Ecdysozoa</taxon>
        <taxon>Arthropoda</taxon>
        <taxon>Hexapoda</taxon>
        <taxon>Insecta</taxon>
        <taxon>Pterygota</taxon>
        <taxon>Neoptera</taxon>
        <taxon>Paraneoptera</taxon>
        <taxon>Psocodea</taxon>
        <taxon>Troctomorpha</taxon>
        <taxon>Phthiraptera</taxon>
        <taxon>Anoplura</taxon>
        <taxon>Pediculidae</taxon>
        <taxon>Pediculus</taxon>
    </lineage>
</organism>
<dbReference type="InterPro" id="IPR047201">
    <property type="entry name" value="ERI-1_3'hExo-like"/>
</dbReference>
<feature type="domain" description="Exonuclease" evidence="5">
    <location>
        <begin position="104"/>
        <end position="289"/>
    </location>
</feature>
<evidence type="ECO:0000313" key="6">
    <source>
        <dbReference type="EMBL" id="EEB15175.1"/>
    </source>
</evidence>
<dbReference type="Pfam" id="PF00929">
    <property type="entry name" value="RNase_T"/>
    <property type="match status" value="1"/>
</dbReference>
<evidence type="ECO:0000259" key="5">
    <source>
        <dbReference type="SMART" id="SM00479"/>
    </source>
</evidence>
<reference evidence="6" key="1">
    <citation type="submission" date="2007-04" db="EMBL/GenBank/DDBJ databases">
        <title>Annotation of Pediculus humanus corporis strain USDA.</title>
        <authorList>
            <person name="Kirkness E."/>
            <person name="Hannick L."/>
            <person name="Hass B."/>
            <person name="Bruggner R."/>
            <person name="Lawson D."/>
            <person name="Bidwell S."/>
            <person name="Joardar V."/>
            <person name="Caler E."/>
            <person name="Walenz B."/>
            <person name="Inman J."/>
            <person name="Schobel S."/>
            <person name="Galinsky K."/>
            <person name="Amedeo P."/>
            <person name="Strausberg R."/>
        </authorList>
    </citation>
    <scope>NUCLEOTIDE SEQUENCE</scope>
    <source>
        <strain evidence="6">USDA</strain>
    </source>
</reference>
<dbReference type="CTD" id="8232008"/>
<evidence type="ECO:0000313" key="8">
    <source>
        <dbReference type="Proteomes" id="UP000009046"/>
    </source>
</evidence>
<dbReference type="EMBL" id="AAZO01004100">
    <property type="status" value="NOT_ANNOTATED_CDS"/>
    <property type="molecule type" value="Genomic_DNA"/>
</dbReference>
<protein>
    <submittedName>
        <fullName evidence="6 7">3' histone mRNA exonuclease, putative</fullName>
    </submittedName>
</protein>
<dbReference type="PANTHER" id="PTHR23044:SF61">
    <property type="entry name" value="3'-5' EXORIBONUCLEASE 1-RELATED"/>
    <property type="match status" value="1"/>
</dbReference>
<keyword evidence="8" id="KW-1185">Reference proteome</keyword>
<dbReference type="GO" id="GO:0000175">
    <property type="term" value="F:3'-5'-RNA exonuclease activity"/>
    <property type="evidence" value="ECO:0007669"/>
    <property type="project" value="InterPro"/>
</dbReference>
<dbReference type="EnsemblMetazoa" id="PHUM353030-RA">
    <property type="protein sequence ID" value="PHUM353030-PA"/>
    <property type="gene ID" value="PHUM353030"/>
</dbReference>
<dbReference type="VEuPathDB" id="VectorBase:PHUM353030"/>
<name>E0VP69_PEDHC</name>
<dbReference type="eggNOG" id="KOG0542">
    <property type="taxonomic scope" value="Eukaryota"/>
</dbReference>
<dbReference type="GeneID" id="8232008"/>
<keyword evidence="3 6" id="KW-0269">Exonuclease</keyword>
<dbReference type="SUPFAM" id="SSF53098">
    <property type="entry name" value="Ribonuclease H-like"/>
    <property type="match status" value="1"/>
</dbReference>
<dbReference type="InterPro" id="IPR013520">
    <property type="entry name" value="Ribonucl_H"/>
</dbReference>
<proteinExistence type="predicted"/>
<dbReference type="Proteomes" id="UP000009046">
    <property type="component" value="Unassembled WGS sequence"/>
</dbReference>
<evidence type="ECO:0000256" key="3">
    <source>
        <dbReference type="ARBA" id="ARBA00022839"/>
    </source>
</evidence>
<reference evidence="7" key="3">
    <citation type="submission" date="2021-02" db="UniProtKB">
        <authorList>
            <consortium name="EnsemblMetazoa"/>
        </authorList>
    </citation>
    <scope>IDENTIFICATION</scope>
    <source>
        <strain evidence="7">USDA</strain>
    </source>
</reference>
<dbReference type="PANTHER" id="PTHR23044">
    <property type="entry name" value="3'-5' EXONUCLEASE ERI1-RELATED"/>
    <property type="match status" value="1"/>
</dbReference>
<dbReference type="InParanoid" id="E0VP69"/>
<dbReference type="InterPro" id="IPR012337">
    <property type="entry name" value="RNaseH-like_sf"/>
</dbReference>
<dbReference type="EMBL" id="DS235357">
    <property type="protein sequence ID" value="EEB15175.1"/>
    <property type="molecule type" value="Genomic_DNA"/>
</dbReference>
<dbReference type="SMART" id="SM00479">
    <property type="entry name" value="EXOIII"/>
    <property type="match status" value="1"/>
</dbReference>
<dbReference type="InterPro" id="IPR051274">
    <property type="entry name" value="3-5_Exoribonuclease"/>
</dbReference>
<dbReference type="CDD" id="cd06133">
    <property type="entry name" value="ERI-1_3'hExo_like"/>
    <property type="match status" value="1"/>
</dbReference>
<dbReference type="GO" id="GO:0003676">
    <property type="term" value="F:nucleic acid binding"/>
    <property type="evidence" value="ECO:0007669"/>
    <property type="project" value="InterPro"/>
</dbReference>
<dbReference type="InterPro" id="IPR036397">
    <property type="entry name" value="RNaseH_sf"/>
</dbReference>
<dbReference type="STRING" id="121224.E0VP69"/>
<dbReference type="OMA" id="CTCEADL"/>
<reference evidence="6" key="2">
    <citation type="submission" date="2007-04" db="EMBL/GenBank/DDBJ databases">
        <title>The genome of the human body louse.</title>
        <authorList>
            <consortium name="The Human Body Louse Genome Consortium"/>
            <person name="Kirkness E."/>
            <person name="Walenz B."/>
            <person name="Hass B."/>
            <person name="Bruggner R."/>
            <person name="Strausberg R."/>
        </authorList>
    </citation>
    <scope>NUCLEOTIDE SEQUENCE</scope>
    <source>
        <strain evidence="6">USDA</strain>
    </source>
</reference>
<evidence type="ECO:0000256" key="1">
    <source>
        <dbReference type="ARBA" id="ARBA00022722"/>
    </source>
</evidence>
<evidence type="ECO:0000256" key="2">
    <source>
        <dbReference type="ARBA" id="ARBA00022801"/>
    </source>
</evidence>
<dbReference type="HOGENOM" id="CLU_037266_4_1_1"/>
<keyword evidence="2" id="KW-0378">Hydrolase</keyword>
<keyword evidence="1" id="KW-0540">Nuclease</keyword>
<sequence>MKRKMKEERLIDGVRMDDHISKGERLENIDNCKNLPEAVFREIIDVNDRVDGMNLKEVMDKLKSFHVNSNGSEDELKERLKKSYEKVILASGKDMSVSNMIFPYYVVIDFEATCDNKKIDRQEIIEFPAVLVNSKKQKIEDCFRMYCKPRINPKLSQYCMELTGITQEQVDNAETFDKVLSHYNNWLKKHNLGTKNKRYAVVTDGNWDMSKFLVSQCHYSNVPIPKWGKTWVNLKKTFKNFYQKGENRICLKTMLEMLNMEFIGRPHCGLDDAKNIARILLKMIYDGSNIQINERLASVRRVNINKNINDDDTEDSRTTLNDGDKSNMEDMDEEQIPKFKVKTYVQSINSTGKTYNRIRRQRLTAQTHLAREMFKKSNDVINLTIN</sequence>
<dbReference type="FunCoup" id="E0VP69">
    <property type="interactions" value="1568"/>
</dbReference>
<evidence type="ECO:0000313" key="7">
    <source>
        <dbReference type="EnsemblMetazoa" id="PHUM353030-PA"/>
    </source>
</evidence>
<dbReference type="InterPro" id="IPR036361">
    <property type="entry name" value="SAP_dom_sf"/>
</dbReference>
<dbReference type="AlphaFoldDB" id="E0VP69"/>
<dbReference type="FunFam" id="3.30.420.10:FF:000034">
    <property type="entry name" value="3'-5' exoribonuclease 1"/>
    <property type="match status" value="1"/>
</dbReference>
<gene>
    <name evidence="7" type="primary">8232008</name>
    <name evidence="6" type="ORF">Phum_PHUM353030</name>
</gene>
<accession>E0VP69</accession>
<dbReference type="Gene3D" id="1.10.720.30">
    <property type="entry name" value="SAP domain"/>
    <property type="match status" value="1"/>
</dbReference>
<dbReference type="Gene3D" id="3.30.420.10">
    <property type="entry name" value="Ribonuclease H-like superfamily/Ribonuclease H"/>
    <property type="match status" value="1"/>
</dbReference>
<dbReference type="OrthoDB" id="448399at2759"/>
<dbReference type="RefSeq" id="XP_002427913.1">
    <property type="nucleotide sequence ID" value="XM_002427868.1"/>
</dbReference>
<evidence type="ECO:0000256" key="4">
    <source>
        <dbReference type="SAM" id="MobiDB-lite"/>
    </source>
</evidence>
<feature type="region of interest" description="Disordered" evidence="4">
    <location>
        <begin position="308"/>
        <end position="332"/>
    </location>
</feature>
<dbReference type="KEGG" id="phu:Phum_PHUM353030"/>